<protein>
    <recommendedName>
        <fullName evidence="2">non-specific serine/threonine protein kinase</fullName>
        <ecNumber evidence="2">2.7.11.1</ecNumber>
    </recommendedName>
</protein>
<evidence type="ECO:0000256" key="1">
    <source>
        <dbReference type="ARBA" id="ARBA00010886"/>
    </source>
</evidence>
<dbReference type="PROSITE" id="PS50011">
    <property type="entry name" value="PROTEIN_KINASE_DOM"/>
    <property type="match status" value="1"/>
</dbReference>
<evidence type="ECO:0000256" key="2">
    <source>
        <dbReference type="ARBA" id="ARBA00012513"/>
    </source>
</evidence>
<evidence type="ECO:0000256" key="6">
    <source>
        <dbReference type="ARBA" id="ARBA00022777"/>
    </source>
</evidence>
<feature type="compositionally biased region" description="Low complexity" evidence="11">
    <location>
        <begin position="302"/>
        <end position="313"/>
    </location>
</feature>
<feature type="compositionally biased region" description="Basic and acidic residues" evidence="11">
    <location>
        <begin position="278"/>
        <end position="287"/>
    </location>
</feature>
<evidence type="ECO:0000256" key="11">
    <source>
        <dbReference type="SAM" id="MobiDB-lite"/>
    </source>
</evidence>
<comment type="similarity">
    <text evidence="1">Belongs to the protein kinase superfamily. NEK Ser/Thr protein kinase family. NIMA subfamily.</text>
</comment>
<keyword evidence="4" id="KW-0808">Transferase</keyword>
<dbReference type="SMART" id="SM00220">
    <property type="entry name" value="S_TKc"/>
    <property type="match status" value="1"/>
</dbReference>
<dbReference type="InterPro" id="IPR051131">
    <property type="entry name" value="NEK_Ser/Thr_kinase_NIMA"/>
</dbReference>
<evidence type="ECO:0000256" key="4">
    <source>
        <dbReference type="ARBA" id="ARBA00022679"/>
    </source>
</evidence>
<evidence type="ECO:0000313" key="13">
    <source>
        <dbReference type="EMBL" id="CAB3992932.1"/>
    </source>
</evidence>
<evidence type="ECO:0000259" key="12">
    <source>
        <dbReference type="PROSITE" id="PS50011"/>
    </source>
</evidence>
<dbReference type="CDD" id="cd08215">
    <property type="entry name" value="STKc_Nek"/>
    <property type="match status" value="1"/>
</dbReference>
<dbReference type="Proteomes" id="UP001152795">
    <property type="component" value="Unassembled WGS sequence"/>
</dbReference>
<organism evidence="13 14">
    <name type="scientific">Paramuricea clavata</name>
    <name type="common">Red gorgonian</name>
    <name type="synonym">Violescent sea-whip</name>
    <dbReference type="NCBI Taxonomy" id="317549"/>
    <lineage>
        <taxon>Eukaryota</taxon>
        <taxon>Metazoa</taxon>
        <taxon>Cnidaria</taxon>
        <taxon>Anthozoa</taxon>
        <taxon>Octocorallia</taxon>
        <taxon>Malacalcyonacea</taxon>
        <taxon>Plexauridae</taxon>
        <taxon>Paramuricea</taxon>
    </lineage>
</organism>
<dbReference type="PANTHER" id="PTHR44899:SF3">
    <property type="entry name" value="SERINE_THREONINE-PROTEIN KINASE NEK1"/>
    <property type="match status" value="1"/>
</dbReference>
<dbReference type="EMBL" id="CACRXK020002154">
    <property type="protein sequence ID" value="CAB3992932.1"/>
    <property type="molecule type" value="Genomic_DNA"/>
</dbReference>
<feature type="compositionally biased region" description="Acidic residues" evidence="11">
    <location>
        <begin position="314"/>
        <end position="339"/>
    </location>
</feature>
<dbReference type="GO" id="GO:0005524">
    <property type="term" value="F:ATP binding"/>
    <property type="evidence" value="ECO:0007669"/>
    <property type="project" value="UniProtKB-UniRule"/>
</dbReference>
<accession>A0A6S7GSH3</accession>
<evidence type="ECO:0000256" key="10">
    <source>
        <dbReference type="RuleBase" id="RU000304"/>
    </source>
</evidence>
<evidence type="ECO:0000313" key="14">
    <source>
        <dbReference type="Proteomes" id="UP001152795"/>
    </source>
</evidence>
<evidence type="ECO:0000256" key="8">
    <source>
        <dbReference type="ARBA" id="ARBA00047899"/>
    </source>
</evidence>
<comment type="catalytic activity">
    <reaction evidence="8">
        <text>L-threonyl-[protein] + ATP = O-phospho-L-threonyl-[protein] + ADP + H(+)</text>
        <dbReference type="Rhea" id="RHEA:46608"/>
        <dbReference type="Rhea" id="RHEA-COMP:11060"/>
        <dbReference type="Rhea" id="RHEA-COMP:11605"/>
        <dbReference type="ChEBI" id="CHEBI:15378"/>
        <dbReference type="ChEBI" id="CHEBI:30013"/>
        <dbReference type="ChEBI" id="CHEBI:30616"/>
        <dbReference type="ChEBI" id="CHEBI:61977"/>
        <dbReference type="ChEBI" id="CHEBI:456216"/>
        <dbReference type="EC" id="2.7.11.1"/>
    </reaction>
</comment>
<evidence type="ECO:0000256" key="7">
    <source>
        <dbReference type="ARBA" id="ARBA00022840"/>
    </source>
</evidence>
<dbReference type="Pfam" id="PF00069">
    <property type="entry name" value="Pkinase"/>
    <property type="match status" value="1"/>
</dbReference>
<dbReference type="InterPro" id="IPR011009">
    <property type="entry name" value="Kinase-like_dom_sf"/>
</dbReference>
<dbReference type="InterPro" id="IPR017441">
    <property type="entry name" value="Protein_kinase_ATP_BS"/>
</dbReference>
<dbReference type="Gene3D" id="1.10.510.10">
    <property type="entry name" value="Transferase(Phosphotransferase) domain 1"/>
    <property type="match status" value="1"/>
</dbReference>
<feature type="domain" description="Protein kinase" evidence="12">
    <location>
        <begin position="4"/>
        <end position="261"/>
    </location>
</feature>
<name>A0A6S7GSH3_PARCT</name>
<comment type="caution">
    <text evidence="13">The sequence shown here is derived from an EMBL/GenBank/DDBJ whole genome shotgun (WGS) entry which is preliminary data.</text>
</comment>
<feature type="region of interest" description="Disordered" evidence="11">
    <location>
        <begin position="278"/>
        <end position="349"/>
    </location>
</feature>
<feature type="compositionally biased region" description="Polar residues" evidence="11">
    <location>
        <begin position="289"/>
        <end position="301"/>
    </location>
</feature>
<dbReference type="EC" id="2.7.11.1" evidence="2"/>
<dbReference type="PROSITE" id="PS00108">
    <property type="entry name" value="PROTEIN_KINASE_ST"/>
    <property type="match status" value="1"/>
</dbReference>
<keyword evidence="7 10" id="KW-0067">ATP-binding</keyword>
<dbReference type="AlphaFoldDB" id="A0A6S7GSH3"/>
<dbReference type="InterPro" id="IPR000719">
    <property type="entry name" value="Prot_kinase_dom"/>
</dbReference>
<dbReference type="PROSITE" id="PS00107">
    <property type="entry name" value="PROTEIN_KINASE_ATP"/>
    <property type="match status" value="1"/>
</dbReference>
<dbReference type="GO" id="GO:0004674">
    <property type="term" value="F:protein serine/threonine kinase activity"/>
    <property type="evidence" value="ECO:0007669"/>
    <property type="project" value="UniProtKB-KW"/>
</dbReference>
<proteinExistence type="inferred from homology"/>
<keyword evidence="6 13" id="KW-0418">Kinase</keyword>
<evidence type="ECO:0000256" key="9">
    <source>
        <dbReference type="ARBA" id="ARBA00048679"/>
    </source>
</evidence>
<evidence type="ECO:0000256" key="3">
    <source>
        <dbReference type="ARBA" id="ARBA00022527"/>
    </source>
</evidence>
<dbReference type="PANTHER" id="PTHR44899">
    <property type="entry name" value="CAMK FAMILY PROTEIN KINASE"/>
    <property type="match status" value="1"/>
</dbReference>
<keyword evidence="5 10" id="KW-0547">Nucleotide-binding</keyword>
<dbReference type="SUPFAM" id="SSF56112">
    <property type="entry name" value="Protein kinase-like (PK-like)"/>
    <property type="match status" value="1"/>
</dbReference>
<dbReference type="InterPro" id="IPR008271">
    <property type="entry name" value="Ser/Thr_kinase_AS"/>
</dbReference>
<gene>
    <name evidence="13" type="ORF">PACLA_8A020570</name>
</gene>
<dbReference type="FunFam" id="1.10.510.10:FF:000172">
    <property type="entry name" value="serine/threonine-protein kinase Nek1 isoform X1"/>
    <property type="match status" value="1"/>
</dbReference>
<evidence type="ECO:0000256" key="5">
    <source>
        <dbReference type="ARBA" id="ARBA00022741"/>
    </source>
</evidence>
<keyword evidence="3 10" id="KW-0723">Serine/threonine-protein kinase</keyword>
<sequence>MENYDIVSTIGRGGSGKVFLVRSKEDQRQYALKQIILNTKSNTKESVLKEARILSTLKHPHIVTCCNFFFDDLEEHLYILQDYCDGGNLQDQIFDNKEKHANIKEKQIMQWFVQVTMAVQHIHANKILHRDLKTQNIFLTKRDLVKIGDFGIAKVMENTLDMAETCCGTPCYLSPELCQDVPYTSKADIWALGCLLYELCSLRPAFSAGNIVSLFYKIVSGNVEPIPSVYSEDVGNLVSHMMSKSPDDRPSAGAILNIPFVKEHLSLFIEGKKSLKEQQRPNEDLRVKSASNQRCSSRQSKSPVVPEEPSSPDYPDDFEASSDDDEAEYSDDFDEGEGDESLKEPMAAKTGVGLSKVGVNVESYSDEEFEQDSDSESLRNILASAKAAQDLEVPEETVEDYERPASSCRDIIKEGCINVLGEKAFNEVKELCQNGKNKIEDHPGQEFEKLSGSDTMETCFLVNELFMLDPS</sequence>
<keyword evidence="14" id="KW-1185">Reference proteome</keyword>
<comment type="catalytic activity">
    <reaction evidence="9">
        <text>L-seryl-[protein] + ATP = O-phospho-L-seryl-[protein] + ADP + H(+)</text>
        <dbReference type="Rhea" id="RHEA:17989"/>
        <dbReference type="Rhea" id="RHEA-COMP:9863"/>
        <dbReference type="Rhea" id="RHEA-COMP:11604"/>
        <dbReference type="ChEBI" id="CHEBI:15378"/>
        <dbReference type="ChEBI" id="CHEBI:29999"/>
        <dbReference type="ChEBI" id="CHEBI:30616"/>
        <dbReference type="ChEBI" id="CHEBI:83421"/>
        <dbReference type="ChEBI" id="CHEBI:456216"/>
        <dbReference type="EC" id="2.7.11.1"/>
    </reaction>
</comment>
<reference evidence="13" key="1">
    <citation type="submission" date="2020-04" db="EMBL/GenBank/DDBJ databases">
        <authorList>
            <person name="Alioto T."/>
            <person name="Alioto T."/>
            <person name="Gomez Garrido J."/>
        </authorList>
    </citation>
    <scope>NUCLEOTIDE SEQUENCE</scope>
    <source>
        <strain evidence="13">A484AB</strain>
    </source>
</reference>
<dbReference type="OrthoDB" id="248923at2759"/>